<comment type="similarity">
    <text evidence="1">Belongs to the opioid growth factor receptor family.</text>
</comment>
<dbReference type="EMBL" id="JAHKSW010000021">
    <property type="protein sequence ID" value="KAG7319187.1"/>
    <property type="molecule type" value="Genomic_DNA"/>
</dbReference>
<feature type="compositionally biased region" description="Polar residues" evidence="2">
    <location>
        <begin position="566"/>
        <end position="580"/>
    </location>
</feature>
<dbReference type="Proteomes" id="UP000824219">
    <property type="component" value="Linkage Group LG21"/>
</dbReference>
<dbReference type="Pfam" id="PF04664">
    <property type="entry name" value="OGFr_N"/>
    <property type="match status" value="2"/>
</dbReference>
<keyword evidence="5" id="KW-1185">Reference proteome</keyword>
<feature type="domain" description="Opioid growth factor receptor (OGFr) conserved" evidence="3">
    <location>
        <begin position="62"/>
        <end position="243"/>
    </location>
</feature>
<dbReference type="GO" id="GO:0016020">
    <property type="term" value="C:membrane"/>
    <property type="evidence" value="ECO:0007669"/>
    <property type="project" value="InterPro"/>
</dbReference>
<feature type="compositionally biased region" description="Basic and acidic residues" evidence="2">
    <location>
        <begin position="653"/>
        <end position="663"/>
    </location>
</feature>
<sequence>MDDPDNEFDSTWDDENEEHFGMMRVTKQQTCTAHRNLEAARDMQNYRRRCEHNKHANQSHGQERDFHNLHFYQNRSPSHPDGVYIEDFHTSWFGDYTKLEKKHSYIQWLFPTQEPGVNYRAHVLTPTEIRLFHRDMIVKKRLLKSYKLMLDFYGIQLVDEETGEVKRAENCRERFENLNRNTHNNLRITRILKCLGLLGFQHYQAPLVHFFLKETLVEETLPRVKQSTLDYFMFAVLDKTQRKVGAGRAFTFVFSEMLFGSVGKSDRFLRHDRSMGYEEEYDSTWEDDKDHEENREVKHLLQRSYSAYRNTYAAKDMQSFRQRSRDILEILEDWTEDMNDDEDLPNLRFYRNENRFEPHGVYIEDFHKDWFGDYENLEYVHSFIQWIFPIQEKGMNYASRELSLTEIKMFREDEEMKKRLLESYKLMLDFYGIQLVNEETGEVKRAKNWSERFENLNRNTHNNLRITRILKCLGLLGFQHYQAPLVHFFLEETLVEETLPRVKKSALDYFMFAVLDKTQRKDLIRFAFRKFKPREDFVWCPRRICNKFLKEEESQNLKFDAGPNEGMSNETSQSDQNSSVENKEEIETGEDTSNNKHLSRRNDENVPDACQESEKQASPIPIAGNANINKDNEAKAEGDSQHDSHIASEIQNDDAKARNEKIPNSEPIATAKSDENGNDFADPSKQSEVLNGAKNFDDSDENTQTSNHSTTSENAAKGTPLLRRISGSEEQDQGDEFEQGNKDELISQLSEREDSEENLKSGSESLEDNVVIGSGTNNEANSEAHQDAENSADMNSHKYTESDGSIVQSPPGGREQQNPGDELKRTKAEEADENKKDSVHQSMEDDPEDRNTDLRVCNPVTSNNDKGFRLN</sequence>
<dbReference type="InterPro" id="IPR006757">
    <property type="entry name" value="OGF_rcpt"/>
</dbReference>
<dbReference type="GO" id="GO:0140625">
    <property type="term" value="F:opioid growth factor receptor activity"/>
    <property type="evidence" value="ECO:0007669"/>
    <property type="project" value="InterPro"/>
</dbReference>
<protein>
    <recommendedName>
        <fullName evidence="3">Opioid growth factor receptor (OGFr) conserved domain-containing protein</fullName>
    </recommendedName>
</protein>
<evidence type="ECO:0000256" key="2">
    <source>
        <dbReference type="SAM" id="MobiDB-lite"/>
    </source>
</evidence>
<feature type="compositionally biased region" description="Basic and acidic residues" evidence="2">
    <location>
        <begin position="630"/>
        <end position="646"/>
    </location>
</feature>
<proteinExistence type="inferred from homology"/>
<dbReference type="OrthoDB" id="9030204at2759"/>
<gene>
    <name evidence="4" type="ORF">KOW79_017661</name>
</gene>
<evidence type="ECO:0000313" key="4">
    <source>
        <dbReference type="EMBL" id="KAG7319187.1"/>
    </source>
</evidence>
<feature type="compositionally biased region" description="Acidic residues" evidence="2">
    <location>
        <begin position="729"/>
        <end position="738"/>
    </location>
</feature>
<dbReference type="PANTHER" id="PTHR14015:SF1">
    <property type="entry name" value="OPIOID GROWTH FACTOR RECEPTOR"/>
    <property type="match status" value="1"/>
</dbReference>
<feature type="compositionally biased region" description="Polar residues" evidence="2">
    <location>
        <begin position="702"/>
        <end position="714"/>
    </location>
</feature>
<evidence type="ECO:0000259" key="3">
    <source>
        <dbReference type="Pfam" id="PF04664"/>
    </source>
</evidence>
<dbReference type="PANTHER" id="PTHR14015">
    <property type="entry name" value="OPIOID GROWTH FACTOR RECEPTOR OGFR ZETA-TYPE OPIOID RECEPTOR"/>
    <property type="match status" value="1"/>
</dbReference>
<evidence type="ECO:0000256" key="1">
    <source>
        <dbReference type="ARBA" id="ARBA00010365"/>
    </source>
</evidence>
<name>A0A9D3NE19_9TELE</name>
<comment type="caution">
    <text evidence="4">The sequence shown here is derived from an EMBL/GenBank/DDBJ whole genome shotgun (WGS) entry which is preliminary data.</text>
</comment>
<feature type="compositionally biased region" description="Basic and acidic residues" evidence="2">
    <location>
        <begin position="821"/>
        <end position="853"/>
    </location>
</feature>
<accession>A0A9D3NE19</accession>
<feature type="region of interest" description="Disordered" evidence="2">
    <location>
        <begin position="558"/>
        <end position="871"/>
    </location>
</feature>
<dbReference type="InterPro" id="IPR039574">
    <property type="entry name" value="OGFr"/>
</dbReference>
<reference evidence="4 5" key="1">
    <citation type="submission" date="2021-06" db="EMBL/GenBank/DDBJ databases">
        <title>Chromosome-level genome assembly of the red-tail catfish (Hemibagrus wyckioides).</title>
        <authorList>
            <person name="Shao F."/>
        </authorList>
    </citation>
    <scope>NUCLEOTIDE SEQUENCE [LARGE SCALE GENOMIC DNA]</scope>
    <source>
        <strain evidence="4">EC202008001</strain>
        <tissue evidence="4">Blood</tissue>
    </source>
</reference>
<organism evidence="4 5">
    <name type="scientific">Hemibagrus wyckioides</name>
    <dbReference type="NCBI Taxonomy" id="337641"/>
    <lineage>
        <taxon>Eukaryota</taxon>
        <taxon>Metazoa</taxon>
        <taxon>Chordata</taxon>
        <taxon>Craniata</taxon>
        <taxon>Vertebrata</taxon>
        <taxon>Euteleostomi</taxon>
        <taxon>Actinopterygii</taxon>
        <taxon>Neopterygii</taxon>
        <taxon>Teleostei</taxon>
        <taxon>Ostariophysi</taxon>
        <taxon>Siluriformes</taxon>
        <taxon>Bagridae</taxon>
        <taxon>Hemibagrus</taxon>
    </lineage>
</organism>
<dbReference type="AlphaFoldDB" id="A0A9D3NE19"/>
<feature type="domain" description="Opioid growth factor receptor (OGFr) conserved" evidence="3">
    <location>
        <begin position="341"/>
        <end position="543"/>
    </location>
</feature>
<evidence type="ECO:0000313" key="5">
    <source>
        <dbReference type="Proteomes" id="UP000824219"/>
    </source>
</evidence>